<evidence type="ECO:0000256" key="2">
    <source>
        <dbReference type="ARBA" id="ARBA00007663"/>
    </source>
</evidence>
<dbReference type="InterPro" id="IPR017945">
    <property type="entry name" value="DHBP_synth_RibB-like_a/b_dom"/>
</dbReference>
<comment type="subcellular location">
    <subcellularLocation>
        <location evidence="1">Cytoplasm</location>
    </subcellularLocation>
</comment>
<dbReference type="RefSeq" id="WP_006608769.1">
    <property type="nucleotide sequence ID" value="NZ_AFXA01000011.1"/>
</dbReference>
<feature type="domain" description="YrdC-like" evidence="12">
    <location>
        <begin position="1"/>
        <end position="152"/>
    </location>
</feature>
<sequence length="152" mass="17431">MNLNTIFICDTDTVCGLGGPINDNTLKTIFELKQRPLNKKIMILVGSIEQAKQFKEWNNEATEWAKQYWPGAFSIIVNNQGFRMPKCSQLCQFLIDNGPMYVTSANISGYLPIELSEAKKIFPQVKNIYSFNCQKTNQASAIYHLETKKWIR</sequence>
<keyword evidence="6" id="KW-0819">tRNA processing</keyword>
<evidence type="ECO:0000256" key="11">
    <source>
        <dbReference type="ARBA" id="ARBA00048366"/>
    </source>
</evidence>
<dbReference type="eggNOG" id="COG0009">
    <property type="taxonomic scope" value="Bacteria"/>
</dbReference>
<dbReference type="Proteomes" id="UP000004978">
    <property type="component" value="Unassembled WGS sequence"/>
</dbReference>
<dbReference type="Gene3D" id="3.90.870.10">
    <property type="entry name" value="DHBP synthase"/>
    <property type="match status" value="1"/>
</dbReference>
<dbReference type="PANTHER" id="PTHR17490:SF16">
    <property type="entry name" value="THREONYLCARBAMOYL-AMP SYNTHASE"/>
    <property type="match status" value="1"/>
</dbReference>
<dbReference type="GO" id="GO:0061710">
    <property type="term" value="F:L-threonylcarbamoyladenylate synthase"/>
    <property type="evidence" value="ECO:0007669"/>
    <property type="project" value="UniProtKB-EC"/>
</dbReference>
<dbReference type="Pfam" id="PF01300">
    <property type="entry name" value="Sua5_yciO_yrdC"/>
    <property type="match status" value="1"/>
</dbReference>
<keyword evidence="9" id="KW-0067">ATP-binding</keyword>
<evidence type="ECO:0000256" key="1">
    <source>
        <dbReference type="ARBA" id="ARBA00004496"/>
    </source>
</evidence>
<evidence type="ECO:0000259" key="12">
    <source>
        <dbReference type="PROSITE" id="PS51163"/>
    </source>
</evidence>
<dbReference type="GO" id="GO:0005524">
    <property type="term" value="F:ATP binding"/>
    <property type="evidence" value="ECO:0007669"/>
    <property type="project" value="UniProtKB-KW"/>
</dbReference>
<dbReference type="STRING" id="1037410.MCSF7_01811"/>
<keyword evidence="7" id="KW-0548">Nucleotidyltransferase</keyword>
<dbReference type="GO" id="GO:0006450">
    <property type="term" value="P:regulation of translational fidelity"/>
    <property type="evidence" value="ECO:0007669"/>
    <property type="project" value="TreeGrafter"/>
</dbReference>
<organism evidence="13 14">
    <name type="scientific">Mycoplasmopsis columbina SF7</name>
    <dbReference type="NCBI Taxonomy" id="1037410"/>
    <lineage>
        <taxon>Bacteria</taxon>
        <taxon>Bacillati</taxon>
        <taxon>Mycoplasmatota</taxon>
        <taxon>Mycoplasmoidales</taxon>
        <taxon>Metamycoplasmataceae</taxon>
        <taxon>Mycoplasmopsis</taxon>
    </lineage>
</organism>
<evidence type="ECO:0000313" key="14">
    <source>
        <dbReference type="Proteomes" id="UP000004978"/>
    </source>
</evidence>
<comment type="catalytic activity">
    <reaction evidence="11">
        <text>L-threonine + hydrogencarbonate + ATP = L-threonylcarbamoyladenylate + diphosphate + H2O</text>
        <dbReference type="Rhea" id="RHEA:36407"/>
        <dbReference type="ChEBI" id="CHEBI:15377"/>
        <dbReference type="ChEBI" id="CHEBI:17544"/>
        <dbReference type="ChEBI" id="CHEBI:30616"/>
        <dbReference type="ChEBI" id="CHEBI:33019"/>
        <dbReference type="ChEBI" id="CHEBI:57926"/>
        <dbReference type="ChEBI" id="CHEBI:73682"/>
        <dbReference type="EC" id="2.7.7.87"/>
    </reaction>
</comment>
<dbReference type="GO" id="GO:0005737">
    <property type="term" value="C:cytoplasm"/>
    <property type="evidence" value="ECO:0007669"/>
    <property type="project" value="UniProtKB-SubCell"/>
</dbReference>
<evidence type="ECO:0000256" key="4">
    <source>
        <dbReference type="ARBA" id="ARBA00022490"/>
    </source>
</evidence>
<evidence type="ECO:0000256" key="5">
    <source>
        <dbReference type="ARBA" id="ARBA00022679"/>
    </source>
</evidence>
<protein>
    <recommendedName>
        <fullName evidence="10">L-threonylcarbamoyladenylate synthase</fullName>
        <ecNumber evidence="3">2.7.7.87</ecNumber>
    </recommendedName>
    <alternativeName>
        <fullName evidence="10">L-threonylcarbamoyladenylate synthase</fullName>
    </alternativeName>
</protein>
<keyword evidence="8" id="KW-0547">Nucleotide-binding</keyword>
<keyword evidence="14" id="KW-1185">Reference proteome</keyword>
<dbReference type="GO" id="GO:0003725">
    <property type="term" value="F:double-stranded RNA binding"/>
    <property type="evidence" value="ECO:0007669"/>
    <property type="project" value="InterPro"/>
</dbReference>
<name>F9UKF1_9BACT</name>
<dbReference type="PROSITE" id="PS51163">
    <property type="entry name" value="YRDC"/>
    <property type="match status" value="1"/>
</dbReference>
<evidence type="ECO:0000313" key="13">
    <source>
        <dbReference type="EMBL" id="EGV00156.1"/>
    </source>
</evidence>
<evidence type="ECO:0000256" key="10">
    <source>
        <dbReference type="ARBA" id="ARBA00029774"/>
    </source>
</evidence>
<proteinExistence type="inferred from homology"/>
<evidence type="ECO:0000256" key="9">
    <source>
        <dbReference type="ARBA" id="ARBA00022840"/>
    </source>
</evidence>
<reference evidence="13 14" key="1">
    <citation type="journal article" date="2013" name="Genome Announc.">
        <title>Genome Sequence of Mycoplasma columbinum Strain SF7.</title>
        <authorList>
            <person name="Guo Z."/>
            <person name="Xu X."/>
            <person name="Zheng Q."/>
            <person name="Li T."/>
            <person name="Kuang S."/>
            <person name="Zhang Z."/>
            <person name="Chen Y."/>
            <person name="Lu X."/>
            <person name="Zhou R."/>
            <person name="Bi D."/>
            <person name="Jin H."/>
        </authorList>
    </citation>
    <scope>NUCLEOTIDE SEQUENCE [LARGE SCALE GENOMIC DNA]</scope>
    <source>
        <strain evidence="13 14">SF7</strain>
    </source>
</reference>
<comment type="caution">
    <text evidence="13">The sequence shown here is derived from an EMBL/GenBank/DDBJ whole genome shotgun (WGS) entry which is preliminary data.</text>
</comment>
<evidence type="ECO:0000256" key="7">
    <source>
        <dbReference type="ARBA" id="ARBA00022695"/>
    </source>
</evidence>
<evidence type="ECO:0000256" key="6">
    <source>
        <dbReference type="ARBA" id="ARBA00022694"/>
    </source>
</evidence>
<evidence type="ECO:0000256" key="3">
    <source>
        <dbReference type="ARBA" id="ARBA00012584"/>
    </source>
</evidence>
<dbReference type="PANTHER" id="PTHR17490">
    <property type="entry name" value="SUA5"/>
    <property type="match status" value="1"/>
</dbReference>
<evidence type="ECO:0000256" key="8">
    <source>
        <dbReference type="ARBA" id="ARBA00022741"/>
    </source>
</evidence>
<dbReference type="InterPro" id="IPR006070">
    <property type="entry name" value="Sua5-like_dom"/>
</dbReference>
<accession>F9UKF1</accession>
<gene>
    <name evidence="13" type="ORF">MCSF7_01811</name>
</gene>
<comment type="similarity">
    <text evidence="2">Belongs to the SUA5 family.</text>
</comment>
<dbReference type="SUPFAM" id="SSF55821">
    <property type="entry name" value="YrdC/RibB"/>
    <property type="match status" value="1"/>
</dbReference>
<dbReference type="AlphaFoldDB" id="F9UKF1"/>
<dbReference type="InterPro" id="IPR050156">
    <property type="entry name" value="TC-AMP_synthase_SUA5"/>
</dbReference>
<dbReference type="EC" id="2.7.7.87" evidence="3"/>
<dbReference type="EMBL" id="AFXA01000011">
    <property type="protein sequence ID" value="EGV00156.1"/>
    <property type="molecule type" value="Genomic_DNA"/>
</dbReference>
<dbReference type="GO" id="GO:0000049">
    <property type="term" value="F:tRNA binding"/>
    <property type="evidence" value="ECO:0007669"/>
    <property type="project" value="TreeGrafter"/>
</dbReference>
<keyword evidence="4" id="KW-0963">Cytoplasm</keyword>
<keyword evidence="5" id="KW-0808">Transferase</keyword>
<dbReference type="GO" id="GO:0008033">
    <property type="term" value="P:tRNA processing"/>
    <property type="evidence" value="ECO:0007669"/>
    <property type="project" value="UniProtKB-KW"/>
</dbReference>